<name>A0A2U7UF72_9VIRU</name>
<dbReference type="EMBL" id="MG011691">
    <property type="protein sequence ID" value="AVK77091.1"/>
    <property type="molecule type" value="Genomic_DNA"/>
</dbReference>
<feature type="region of interest" description="Disordered" evidence="1">
    <location>
        <begin position="333"/>
        <end position="419"/>
    </location>
</feature>
<feature type="compositionally biased region" description="Basic and acidic residues" evidence="1">
    <location>
        <begin position="337"/>
        <end position="350"/>
    </location>
</feature>
<feature type="compositionally biased region" description="Basic and acidic residues" evidence="1">
    <location>
        <begin position="409"/>
        <end position="419"/>
    </location>
</feature>
<reference evidence="2" key="1">
    <citation type="journal article" date="2018" name="Nat. Commun.">
        <title>Diversity and evolution of the emerging Pandoraviridae family.</title>
        <authorList>
            <person name="Legendre M."/>
            <person name="Fabre E."/>
            <person name="Poirot O."/>
            <person name="Jeudy S."/>
            <person name="Lartigue A."/>
            <person name="Alempic J.M."/>
            <person name="Beucher L."/>
            <person name="Philippe N."/>
            <person name="Bertaux L."/>
            <person name="Christo-Foroux E."/>
            <person name="Labadie K."/>
            <person name="Coute Y."/>
            <person name="Abergel C."/>
            <person name="Claverie J.M."/>
        </authorList>
    </citation>
    <scope>NUCLEOTIDE SEQUENCE [LARGE SCALE GENOMIC DNA]</scope>
    <source>
        <strain evidence="2">Macleodensis</strain>
    </source>
</reference>
<evidence type="ECO:0000256" key="1">
    <source>
        <dbReference type="SAM" id="MobiDB-lite"/>
    </source>
</evidence>
<feature type="compositionally biased region" description="Basic and acidic residues" evidence="1">
    <location>
        <begin position="303"/>
        <end position="313"/>
    </location>
</feature>
<dbReference type="GeneID" id="36841546"/>
<dbReference type="KEGG" id="vg:36841546"/>
<gene>
    <name evidence="2" type="ORF">pmac_cds_403</name>
</gene>
<dbReference type="Proteomes" id="UP000249758">
    <property type="component" value="Segment"/>
</dbReference>
<protein>
    <submittedName>
        <fullName evidence="2">Uncharacterized protein</fullName>
    </submittedName>
</protein>
<organism evidence="2">
    <name type="scientific">Pandoravirus macleodensis</name>
    <dbReference type="NCBI Taxonomy" id="2107707"/>
    <lineage>
        <taxon>Viruses</taxon>
        <taxon>Pandoravirus</taxon>
    </lineage>
</organism>
<proteinExistence type="predicted"/>
<feature type="region of interest" description="Disordered" evidence="1">
    <location>
        <begin position="288"/>
        <end position="319"/>
    </location>
</feature>
<accession>A0A2U7UF72</accession>
<feature type="compositionally biased region" description="Acidic residues" evidence="1">
    <location>
        <begin position="395"/>
        <end position="408"/>
    </location>
</feature>
<dbReference type="RefSeq" id="YP_009481087.1">
    <property type="nucleotide sequence ID" value="NC_037665.1"/>
</dbReference>
<sequence>MTDTRQRTASVPPAVPKACKLPVVPTKRMGTLSSRAMPPASHRACARAHVESAQRAWTESGPLGTLARARLADIVARVSSWPDTIEPLCEAPLAGNARPDIVRYPYTVALTATSTDADAKASFDVASLHDVTTGPATRGRIYESACEALWHYVRVVLPELEVHPRCPGADVYDVPDRLRLMVYRLAPSSSASSPSPCDANARDNDTDGGIFLAYGFATAWEAGALQRAAAFLAARRRRRAMQSPRPLARTGWLSARGIKPEAIRGGGGNGIAPHPRLVRDRSVHYQRFTPHRFDDDDDDDGDDRYGDDERYGDDINEDDGGFYVDVHGRLSTRKRASKDDSHVARERDPYNIRNPPALWWHQRSSNPDPMDMEDRDRPSLCAERRLCDMRSGEVSETDIDPADSDDDDDRRHQDAIDAL</sequence>
<feature type="compositionally biased region" description="Basic and acidic residues" evidence="1">
    <location>
        <begin position="372"/>
        <end position="393"/>
    </location>
</feature>
<evidence type="ECO:0000313" key="2">
    <source>
        <dbReference type="EMBL" id="AVK77091.1"/>
    </source>
</evidence>